<keyword evidence="4" id="KW-1185">Reference proteome</keyword>
<dbReference type="PROSITE" id="PS00101">
    <property type="entry name" value="HEXAPEP_TRANSFERASES"/>
    <property type="match status" value="1"/>
</dbReference>
<dbReference type="Pfam" id="PF00132">
    <property type="entry name" value="Hexapep"/>
    <property type="match status" value="1"/>
</dbReference>
<dbReference type="InterPro" id="IPR011004">
    <property type="entry name" value="Trimer_LpxA-like_sf"/>
</dbReference>
<dbReference type="InterPro" id="IPR018357">
    <property type="entry name" value="Hexapep_transf_CS"/>
</dbReference>
<dbReference type="EMBL" id="VUMR01000001">
    <property type="protein sequence ID" value="MSS55334.1"/>
    <property type="molecule type" value="Genomic_DNA"/>
</dbReference>
<dbReference type="PANTHER" id="PTHR43300">
    <property type="entry name" value="ACETYLTRANSFERASE"/>
    <property type="match status" value="1"/>
</dbReference>
<dbReference type="AlphaFoldDB" id="A0A6N7VFX7"/>
<dbReference type="Gene3D" id="2.160.10.10">
    <property type="entry name" value="Hexapeptide repeat proteins"/>
    <property type="match status" value="1"/>
</dbReference>
<keyword evidence="1 3" id="KW-0808">Transferase</keyword>
<accession>A0A6N7VFX7</accession>
<organism evidence="3 4">
    <name type="scientific">Holdemanella porci</name>
    <dbReference type="NCBI Taxonomy" id="2652276"/>
    <lineage>
        <taxon>Bacteria</taxon>
        <taxon>Bacillati</taxon>
        <taxon>Bacillota</taxon>
        <taxon>Erysipelotrichia</taxon>
        <taxon>Erysipelotrichales</taxon>
        <taxon>Erysipelotrichaceae</taxon>
        <taxon>Holdemanella</taxon>
    </lineage>
</organism>
<evidence type="ECO:0000256" key="1">
    <source>
        <dbReference type="ARBA" id="ARBA00022679"/>
    </source>
</evidence>
<dbReference type="InterPro" id="IPR001451">
    <property type="entry name" value="Hexapep"/>
</dbReference>
<dbReference type="GO" id="GO:0016740">
    <property type="term" value="F:transferase activity"/>
    <property type="evidence" value="ECO:0007669"/>
    <property type="project" value="UniProtKB-KW"/>
</dbReference>
<proteinExistence type="predicted"/>
<dbReference type="Proteomes" id="UP000434241">
    <property type="component" value="Unassembled WGS sequence"/>
</dbReference>
<dbReference type="CDD" id="cd03349">
    <property type="entry name" value="LbH_XAT"/>
    <property type="match status" value="1"/>
</dbReference>
<dbReference type="InterPro" id="IPR050179">
    <property type="entry name" value="Trans_hexapeptide_repeat"/>
</dbReference>
<comment type="caution">
    <text evidence="3">The sequence shown here is derived from an EMBL/GenBank/DDBJ whole genome shotgun (WGS) entry which is preliminary data.</text>
</comment>
<dbReference type="SUPFAM" id="SSF51161">
    <property type="entry name" value="Trimeric LpxA-like enzymes"/>
    <property type="match status" value="1"/>
</dbReference>
<name>A0A6N7VFX7_9FIRM</name>
<protein>
    <submittedName>
        <fullName evidence="3">CatB-related O-acetyltransferase</fullName>
    </submittedName>
</protein>
<gene>
    <name evidence="3" type="ORF">FYJ55_00020</name>
</gene>
<keyword evidence="2" id="KW-0677">Repeat</keyword>
<evidence type="ECO:0000313" key="3">
    <source>
        <dbReference type="EMBL" id="MSS55334.1"/>
    </source>
</evidence>
<evidence type="ECO:0000313" key="4">
    <source>
        <dbReference type="Proteomes" id="UP000434241"/>
    </source>
</evidence>
<reference evidence="3 4" key="1">
    <citation type="submission" date="2019-08" db="EMBL/GenBank/DDBJ databases">
        <title>In-depth cultivation of the pig gut microbiome towards novel bacterial diversity and tailored functional studies.</title>
        <authorList>
            <person name="Wylensek D."/>
            <person name="Hitch T.C.A."/>
            <person name="Clavel T."/>
        </authorList>
    </citation>
    <scope>NUCLEOTIDE SEQUENCE [LARGE SCALE GENOMIC DNA]</scope>
    <source>
        <strain evidence="3 4">LKV-472-APC-3</strain>
    </source>
</reference>
<dbReference type="PANTHER" id="PTHR43300:SF11">
    <property type="entry name" value="ACETYLTRANSFERASE RV3034C-RELATED"/>
    <property type="match status" value="1"/>
</dbReference>
<evidence type="ECO:0000256" key="2">
    <source>
        <dbReference type="ARBA" id="ARBA00022737"/>
    </source>
</evidence>
<sequence>MTFFPIEDVKIGKGTYGDLNIYKFNNISKIKIGCYCSIGQNTSFIIDADHPLNHFSTYPYKAMLLHTQKCEAISKGDINIGDDVWIGFGSTIMSGVTIGQGAVIAAGSVVTRDVPAYAIVGGVPAKLIKYRFDPDMIKELVKVDYSKLTKEMVNDHIDNLYKELKNKNDLDWLVKDK</sequence>